<sequence>MLLKSKVEGKIKALKKLPMKTKIVIAVGLAGILLIFVSEMFPAKNTAESKSIPTESVATDDTDSYKKQIEKELKDVLSQVRGVGECEVMVTVEGTTEYVYAENLTKSTDNNGDRTSDRYENEIVITDNDGKKEALVRKIIKPQICGVVIVCEGGGDIKVNERVLKAVSTVLGISSSKICVEGRK</sequence>
<keyword evidence="1" id="KW-1133">Transmembrane helix</keyword>
<proteinExistence type="predicted"/>
<name>A0AAW6E2J3_9FIRM</name>
<organism evidence="2 3">
    <name type="scientific">Ruminococcus bicirculans</name>
    <name type="common">ex Wegman et al. 2014</name>
    <dbReference type="NCBI Taxonomy" id="1160721"/>
    <lineage>
        <taxon>Bacteria</taxon>
        <taxon>Bacillati</taxon>
        <taxon>Bacillota</taxon>
        <taxon>Clostridia</taxon>
        <taxon>Eubacteriales</taxon>
        <taxon>Oscillospiraceae</taxon>
        <taxon>Ruminococcus</taxon>
    </lineage>
</organism>
<keyword evidence="1" id="KW-0472">Membrane</keyword>
<accession>A0AAW6E2J3</accession>
<keyword evidence="1" id="KW-0812">Transmembrane</keyword>
<evidence type="ECO:0000256" key="1">
    <source>
        <dbReference type="SAM" id="Phobius"/>
    </source>
</evidence>
<dbReference type="EMBL" id="JAQMLS010000006">
    <property type="protein sequence ID" value="MDB8742306.1"/>
    <property type="molecule type" value="Genomic_DNA"/>
</dbReference>
<dbReference type="AlphaFoldDB" id="A0AAW6E2J3"/>
<gene>
    <name evidence="2" type="ORF">PNV70_09520</name>
</gene>
<evidence type="ECO:0000313" key="2">
    <source>
        <dbReference type="EMBL" id="MDB8742306.1"/>
    </source>
</evidence>
<evidence type="ECO:0000313" key="3">
    <source>
        <dbReference type="Proteomes" id="UP001211421"/>
    </source>
</evidence>
<dbReference type="Proteomes" id="UP001211421">
    <property type="component" value="Unassembled WGS sequence"/>
</dbReference>
<comment type="caution">
    <text evidence="2">The sequence shown here is derived from an EMBL/GenBank/DDBJ whole genome shotgun (WGS) entry which is preliminary data.</text>
</comment>
<dbReference type="RefSeq" id="WP_242989517.1">
    <property type="nucleotide sequence ID" value="NZ_DBEXHR010000171.1"/>
</dbReference>
<protein>
    <submittedName>
        <fullName evidence="2">Stage III sporulation protein AG</fullName>
    </submittedName>
</protein>
<feature type="transmembrane region" description="Helical" evidence="1">
    <location>
        <begin position="21"/>
        <end position="41"/>
    </location>
</feature>
<reference evidence="2" key="1">
    <citation type="submission" date="2023-01" db="EMBL/GenBank/DDBJ databases">
        <title>Human gut microbiome strain richness.</title>
        <authorList>
            <person name="Chen-Liaw A."/>
        </authorList>
    </citation>
    <scope>NUCLEOTIDE SEQUENCE</scope>
    <source>
        <strain evidence="2">D59st1_B8_D59t2_181005</strain>
    </source>
</reference>